<dbReference type="EMBL" id="SIPC01000012">
    <property type="protein sequence ID" value="TAX63799.1"/>
    <property type="molecule type" value="Genomic_DNA"/>
</dbReference>
<organism evidence="2 3">
    <name type="scientific">Rhizobium leguminosarum</name>
    <dbReference type="NCBI Taxonomy" id="384"/>
    <lineage>
        <taxon>Bacteria</taxon>
        <taxon>Pseudomonadati</taxon>
        <taxon>Pseudomonadota</taxon>
        <taxon>Alphaproteobacteria</taxon>
        <taxon>Hyphomicrobiales</taxon>
        <taxon>Rhizobiaceae</taxon>
        <taxon>Rhizobium/Agrobacterium group</taxon>
        <taxon>Rhizobium</taxon>
    </lineage>
</organism>
<gene>
    <name evidence="2" type="ORF">ELI03_35790</name>
</gene>
<dbReference type="RefSeq" id="WP_130679657.1">
    <property type="nucleotide sequence ID" value="NZ_SIOQ01000007.1"/>
</dbReference>
<feature type="compositionally biased region" description="Basic and acidic residues" evidence="1">
    <location>
        <begin position="142"/>
        <end position="152"/>
    </location>
</feature>
<dbReference type="AlphaFoldDB" id="A0A4Q8XNR7"/>
<evidence type="ECO:0000313" key="3">
    <source>
        <dbReference type="Proteomes" id="UP000293652"/>
    </source>
</evidence>
<protein>
    <submittedName>
        <fullName evidence="2">DUF2934 domain-containing protein</fullName>
    </submittedName>
</protein>
<sequence>MIDEEEKRLRAYQIWESEGRPEGRDLAHWYQAVEGQADAPGRGAHYMPYSFGAASPGSLVIKFYHSGDQVRGYVRKIAEAGEDDSIFPGEEMKPDAAFKLAESHNGGSGKPIFVELTEGVEWDPTWGALESDDLETVPAETDDSRAADDPTAARRRTRLAREAGKGLRRAVGETQTEEDIRNRRSDRSGAQS</sequence>
<feature type="region of interest" description="Disordered" evidence="1">
    <location>
        <begin position="134"/>
        <end position="192"/>
    </location>
</feature>
<comment type="caution">
    <text evidence="2">The sequence shown here is derived from an EMBL/GenBank/DDBJ whole genome shotgun (WGS) entry which is preliminary data.</text>
</comment>
<proteinExistence type="predicted"/>
<evidence type="ECO:0000313" key="2">
    <source>
        <dbReference type="EMBL" id="TAX63799.1"/>
    </source>
</evidence>
<reference evidence="2 3" key="1">
    <citation type="submission" date="2019-02" db="EMBL/GenBank/DDBJ databases">
        <title>The genomic architecture of introgression among sibling species of bacteria.</title>
        <authorList>
            <person name="Cavassim M.I.A."/>
            <person name="Moeskjaer S."/>
            <person name="Moslemi C."/>
            <person name="Fields B."/>
            <person name="Bachmann A."/>
            <person name="Vilhjalmsson B."/>
            <person name="Schierup M.H."/>
            <person name="Young J.P.W."/>
            <person name="Andersen S.U."/>
        </authorList>
    </citation>
    <scope>NUCLEOTIDE SEQUENCE [LARGE SCALE GENOMIC DNA]</scope>
    <source>
        <strain evidence="2 3">SM145A</strain>
    </source>
</reference>
<evidence type="ECO:0000256" key="1">
    <source>
        <dbReference type="SAM" id="MobiDB-lite"/>
    </source>
</evidence>
<feature type="compositionally biased region" description="Basic and acidic residues" evidence="1">
    <location>
        <begin position="178"/>
        <end position="192"/>
    </location>
</feature>
<name>A0A4Q8XNR7_RHILE</name>
<dbReference type="Proteomes" id="UP000293652">
    <property type="component" value="Unassembled WGS sequence"/>
</dbReference>
<dbReference type="InterPro" id="IPR021327">
    <property type="entry name" value="DUF2934"/>
</dbReference>
<accession>A0A4Q8XNR7</accession>
<dbReference type="Pfam" id="PF11154">
    <property type="entry name" value="DUF2934"/>
    <property type="match status" value="1"/>
</dbReference>